<dbReference type="InterPro" id="IPR012340">
    <property type="entry name" value="NA-bd_OB-fold"/>
</dbReference>
<proteinExistence type="inferred from homology"/>
<dbReference type="AlphaFoldDB" id="E9D5S8"/>
<reference evidence="9" key="1">
    <citation type="journal article" date="2010" name="Genome Res.">
        <title>Population genomic sequencing of Coccidioides fungi reveals recent hybridization and transposon control.</title>
        <authorList>
            <person name="Neafsey D.E."/>
            <person name="Barker B.M."/>
            <person name="Sharpton T.J."/>
            <person name="Stajich J.E."/>
            <person name="Park D.J."/>
            <person name="Whiston E."/>
            <person name="Hung C.-Y."/>
            <person name="McMahan C."/>
            <person name="White J."/>
            <person name="Sykes S."/>
            <person name="Heiman D."/>
            <person name="Young S."/>
            <person name="Zeng Q."/>
            <person name="Abouelleil A."/>
            <person name="Aftuck L."/>
            <person name="Bessette D."/>
            <person name="Brown A."/>
            <person name="FitzGerald M."/>
            <person name="Lui A."/>
            <person name="Macdonald J.P."/>
            <person name="Priest M."/>
            <person name="Orbach M.J."/>
            <person name="Galgiani J.N."/>
            <person name="Kirkland T.N."/>
            <person name="Cole G.T."/>
            <person name="Birren B.W."/>
            <person name="Henn M.R."/>
            <person name="Taylor J.W."/>
            <person name="Rounsley S.D."/>
        </authorList>
    </citation>
    <scope>NUCLEOTIDE SEQUENCE [LARGE SCALE GENOMIC DNA]</scope>
    <source>
        <strain evidence="9">RMSCC 757 / Silveira</strain>
    </source>
</reference>
<comment type="similarity">
    <text evidence="2">Belongs to the replication factor A protein 2 family.</text>
</comment>
<dbReference type="HOGENOM" id="CLU_051033_0_1_1"/>
<dbReference type="GO" id="GO:0000781">
    <property type="term" value="C:chromosome, telomeric region"/>
    <property type="evidence" value="ECO:0007669"/>
    <property type="project" value="TreeGrafter"/>
</dbReference>
<dbReference type="VEuPathDB" id="FungiDB:CPSG_04958"/>
<evidence type="ECO:0000256" key="1">
    <source>
        <dbReference type="ARBA" id="ARBA00004123"/>
    </source>
</evidence>
<keyword evidence="4" id="KW-0238">DNA-binding</keyword>
<evidence type="ECO:0000256" key="4">
    <source>
        <dbReference type="ARBA" id="ARBA00023125"/>
    </source>
</evidence>
<dbReference type="Gene3D" id="1.10.10.10">
    <property type="entry name" value="Winged helix-like DNA-binding domain superfamily/Winged helix DNA-binding domain"/>
    <property type="match status" value="1"/>
</dbReference>
<dbReference type="Pfam" id="PF08784">
    <property type="entry name" value="RPA_C"/>
    <property type="match status" value="1"/>
</dbReference>
<dbReference type="GO" id="GO:0006289">
    <property type="term" value="P:nucleotide-excision repair"/>
    <property type="evidence" value="ECO:0007669"/>
    <property type="project" value="TreeGrafter"/>
</dbReference>
<dbReference type="PANTHER" id="PTHR13989:SF16">
    <property type="entry name" value="REPLICATION PROTEIN A2"/>
    <property type="match status" value="1"/>
</dbReference>
<dbReference type="Proteomes" id="UP000002497">
    <property type="component" value="Unassembled WGS sequence"/>
</dbReference>
<evidence type="ECO:0000256" key="3">
    <source>
        <dbReference type="ARBA" id="ARBA00022705"/>
    </source>
</evidence>
<evidence type="ECO:0000256" key="6">
    <source>
        <dbReference type="SAM" id="MobiDB-lite"/>
    </source>
</evidence>
<dbReference type="STRING" id="443226.E9D5S8"/>
<keyword evidence="9" id="KW-1185">Reference proteome</keyword>
<dbReference type="CDD" id="cd04478">
    <property type="entry name" value="RPA2_DBD_D"/>
    <property type="match status" value="1"/>
</dbReference>
<dbReference type="SUPFAM" id="SSF46785">
    <property type="entry name" value="Winged helix' DNA-binding domain"/>
    <property type="match status" value="1"/>
</dbReference>
<feature type="domain" description="Replication protein A C-terminal" evidence="7">
    <location>
        <begin position="184"/>
        <end position="285"/>
    </location>
</feature>
<dbReference type="GO" id="GO:0006260">
    <property type="term" value="P:DNA replication"/>
    <property type="evidence" value="ECO:0007669"/>
    <property type="project" value="UniProtKB-KW"/>
</dbReference>
<evidence type="ECO:0000259" key="7">
    <source>
        <dbReference type="Pfam" id="PF08784"/>
    </source>
</evidence>
<comment type="subcellular location">
    <subcellularLocation>
        <location evidence="1">Nucleus</location>
    </subcellularLocation>
</comment>
<dbReference type="InterPro" id="IPR036390">
    <property type="entry name" value="WH_DNA-bd_sf"/>
</dbReference>
<organism evidence="9">
    <name type="scientific">Coccidioides posadasii (strain RMSCC 757 / Silveira)</name>
    <name type="common">Valley fever fungus</name>
    <dbReference type="NCBI Taxonomy" id="443226"/>
    <lineage>
        <taxon>Eukaryota</taxon>
        <taxon>Fungi</taxon>
        <taxon>Dikarya</taxon>
        <taxon>Ascomycota</taxon>
        <taxon>Pezizomycotina</taxon>
        <taxon>Eurotiomycetes</taxon>
        <taxon>Eurotiomycetidae</taxon>
        <taxon>Onygenales</taxon>
        <taxon>Onygenaceae</taxon>
        <taxon>Coccidioides</taxon>
    </lineage>
</organism>
<feature type="compositionally biased region" description="Gly residues" evidence="6">
    <location>
        <begin position="14"/>
        <end position="29"/>
    </location>
</feature>
<accession>E9D5S8</accession>
<dbReference type="GO" id="GO:0005662">
    <property type="term" value="C:DNA replication factor A complex"/>
    <property type="evidence" value="ECO:0007669"/>
    <property type="project" value="TreeGrafter"/>
</dbReference>
<dbReference type="InterPro" id="IPR014646">
    <property type="entry name" value="Rfa2/RPA32"/>
</dbReference>
<dbReference type="VEuPathDB" id="FungiDB:D8B26_005092"/>
<dbReference type="Gene3D" id="2.40.50.140">
    <property type="entry name" value="Nucleic acid-binding proteins"/>
    <property type="match status" value="1"/>
</dbReference>
<dbReference type="EMBL" id="GL636492">
    <property type="protein sequence ID" value="EFW18272.1"/>
    <property type="molecule type" value="Genomic_DNA"/>
</dbReference>
<protein>
    <recommendedName>
        <fullName evidence="7">Replication protein A C-terminal domain-containing protein</fullName>
    </recommendedName>
</protein>
<dbReference type="GO" id="GO:0003697">
    <property type="term" value="F:single-stranded DNA binding"/>
    <property type="evidence" value="ECO:0007669"/>
    <property type="project" value="TreeGrafter"/>
</dbReference>
<feature type="region of interest" description="Disordered" evidence="6">
    <location>
        <begin position="1"/>
        <end position="44"/>
    </location>
</feature>
<dbReference type="GO" id="GO:0035861">
    <property type="term" value="C:site of double-strand break"/>
    <property type="evidence" value="ECO:0007669"/>
    <property type="project" value="TreeGrafter"/>
</dbReference>
<dbReference type="InterPro" id="IPR040260">
    <property type="entry name" value="RFA2-like"/>
</dbReference>
<evidence type="ECO:0000256" key="5">
    <source>
        <dbReference type="ARBA" id="ARBA00023242"/>
    </source>
</evidence>
<feature type="compositionally biased region" description="Polar residues" evidence="6">
    <location>
        <begin position="35"/>
        <end position="44"/>
    </location>
</feature>
<keyword evidence="3" id="KW-0235">DNA replication</keyword>
<evidence type="ECO:0000256" key="2">
    <source>
        <dbReference type="ARBA" id="ARBA00007815"/>
    </source>
</evidence>
<dbReference type="InterPro" id="IPR014892">
    <property type="entry name" value="RPA_C"/>
</dbReference>
<gene>
    <name evidence="8" type="ORF">CPSG_04958</name>
</gene>
<dbReference type="SUPFAM" id="SSF50249">
    <property type="entry name" value="Nucleic acid-binding proteins"/>
    <property type="match status" value="1"/>
</dbReference>
<dbReference type="OMA" id="SFGNKRY"/>
<dbReference type="OrthoDB" id="25571at2759"/>
<evidence type="ECO:0000313" key="9">
    <source>
        <dbReference type="Proteomes" id="UP000002497"/>
    </source>
</evidence>
<evidence type="ECO:0000313" key="8">
    <source>
        <dbReference type="EMBL" id="EFW18272.1"/>
    </source>
</evidence>
<sequence length="297" mass="32366">MEYGYGDQFPSGSYGQGGGGGGGGGGEGGFMSEVGASQSGKTYNKSSLRPVTIKQLNDATQAYSDADFKIDDTEVAQVSFVGQIRNISQLSTFITYKLDDGTGEIEVKKWLDNEERHEGDAMDTSDPTTGRTGKKELVVNGYAKVWGKLGSFSNNRRSVTAHVIRPLTNMDEYHCHFLEATAIHLYFKHGPPPSKDSADASKAQTSDSGGAMRSDNSMAAGERTLPPMSPMARKLFNTLNNTPQSREGLHLQHLASLMQAPVDNVEKAARELNDLSLIYPTVDDYTWTIMDFKVDMQ</sequence>
<keyword evidence="5" id="KW-0539">Nucleus</keyword>
<feature type="region of interest" description="Disordered" evidence="6">
    <location>
        <begin position="192"/>
        <end position="227"/>
    </location>
</feature>
<dbReference type="PIRSF" id="PIRSF036949">
    <property type="entry name" value="RPA32"/>
    <property type="match status" value="1"/>
</dbReference>
<reference evidence="9" key="2">
    <citation type="submission" date="2010-03" db="EMBL/GenBank/DDBJ databases">
        <title>The genome sequence of Coccidioides posadasii strain Silveira.</title>
        <authorList>
            <consortium name="The Broad Institute Genome Sequencing Center for Infectious Disease"/>
            <person name="Neafsey D."/>
            <person name="Orbach M."/>
            <person name="Henn M.R."/>
            <person name="Cole G.T."/>
            <person name="Galgiani J."/>
            <person name="Gardner M.J."/>
            <person name="Kirkland T.N."/>
            <person name="Taylor J.W."/>
            <person name="Young S.K."/>
            <person name="Zeng Q."/>
            <person name="Koehrsen M."/>
            <person name="Alvarado L."/>
            <person name="Berlin A."/>
            <person name="Borenstein D."/>
            <person name="Chapman S.B."/>
            <person name="Chen Z."/>
            <person name="Engels R."/>
            <person name="Freedman E."/>
            <person name="Gellesch M."/>
            <person name="Goldberg J."/>
            <person name="Griggs A."/>
            <person name="Gujja S."/>
            <person name="Heilman E."/>
            <person name="Heiman D."/>
            <person name="Howarth C."/>
            <person name="Jen D."/>
            <person name="Larson L."/>
            <person name="Mehta T."/>
            <person name="Neiman D."/>
            <person name="Park D."/>
            <person name="Pearson M."/>
            <person name="Richards J."/>
            <person name="Roberts A."/>
            <person name="Saif S."/>
            <person name="Shea T."/>
            <person name="Shenoy N."/>
            <person name="Sisk P."/>
            <person name="Stolte C."/>
            <person name="Sykes S."/>
            <person name="Walk T."/>
            <person name="White J."/>
            <person name="Yandava C."/>
            <person name="Haas B."/>
            <person name="Nusbaum C."/>
            <person name="Birren B."/>
        </authorList>
    </citation>
    <scope>NUCLEOTIDE SEQUENCE [LARGE SCALE GENOMIC DNA]</scope>
    <source>
        <strain evidence="9">RMSCC 757 / Silveira</strain>
    </source>
</reference>
<dbReference type="InterPro" id="IPR036388">
    <property type="entry name" value="WH-like_DNA-bd_sf"/>
</dbReference>
<dbReference type="eggNOG" id="KOG3108">
    <property type="taxonomic scope" value="Eukaryota"/>
</dbReference>
<dbReference type="PANTHER" id="PTHR13989">
    <property type="entry name" value="REPLICATION PROTEIN A-RELATED"/>
    <property type="match status" value="1"/>
</dbReference>
<name>E9D5S8_COCPS</name>
<dbReference type="GO" id="GO:0000724">
    <property type="term" value="P:double-strand break repair via homologous recombination"/>
    <property type="evidence" value="ECO:0007669"/>
    <property type="project" value="TreeGrafter"/>
</dbReference>